<dbReference type="Proteomes" id="UP000812440">
    <property type="component" value="Chromosome 3"/>
</dbReference>
<proteinExistence type="predicted"/>
<accession>A0A8T2J9H2</accession>
<protein>
    <submittedName>
        <fullName evidence="2">Uncharacterized protein</fullName>
    </submittedName>
</protein>
<dbReference type="EMBL" id="JAACNH010000006">
    <property type="protein sequence ID" value="KAG8441002.1"/>
    <property type="molecule type" value="Genomic_DNA"/>
</dbReference>
<organism evidence="2 3">
    <name type="scientific">Hymenochirus boettgeri</name>
    <name type="common">Congo dwarf clawed frog</name>
    <dbReference type="NCBI Taxonomy" id="247094"/>
    <lineage>
        <taxon>Eukaryota</taxon>
        <taxon>Metazoa</taxon>
        <taxon>Chordata</taxon>
        <taxon>Craniata</taxon>
        <taxon>Vertebrata</taxon>
        <taxon>Euteleostomi</taxon>
        <taxon>Amphibia</taxon>
        <taxon>Batrachia</taxon>
        <taxon>Anura</taxon>
        <taxon>Pipoidea</taxon>
        <taxon>Pipidae</taxon>
        <taxon>Pipinae</taxon>
        <taxon>Hymenochirus</taxon>
    </lineage>
</organism>
<feature type="transmembrane region" description="Helical" evidence="1">
    <location>
        <begin position="35"/>
        <end position="52"/>
    </location>
</feature>
<gene>
    <name evidence="2" type="ORF">GDO86_006656</name>
</gene>
<sequence>MVHVYFVGLIFICYFFFILIKWAKGKLTACQCWSRYSSQIIIAALALPWLPFHVFSPPSLTCFLPFHFRLPSLFYFFFYGKKAKKKS</sequence>
<evidence type="ECO:0000256" key="1">
    <source>
        <dbReference type="SAM" id="Phobius"/>
    </source>
</evidence>
<dbReference type="AlphaFoldDB" id="A0A8T2J9H2"/>
<feature type="transmembrane region" description="Helical" evidence="1">
    <location>
        <begin position="58"/>
        <end position="78"/>
    </location>
</feature>
<name>A0A8T2J9H2_9PIPI</name>
<comment type="caution">
    <text evidence="2">The sequence shown here is derived from an EMBL/GenBank/DDBJ whole genome shotgun (WGS) entry which is preliminary data.</text>
</comment>
<keyword evidence="3" id="KW-1185">Reference proteome</keyword>
<keyword evidence="1" id="KW-0812">Transmembrane</keyword>
<keyword evidence="1" id="KW-1133">Transmembrane helix</keyword>
<reference evidence="2" key="1">
    <citation type="thesis" date="2020" institute="ProQuest LLC" country="789 East Eisenhower Parkway, Ann Arbor, MI, USA">
        <title>Comparative Genomics and Chromosome Evolution.</title>
        <authorList>
            <person name="Mudd A.B."/>
        </authorList>
    </citation>
    <scope>NUCLEOTIDE SEQUENCE</scope>
    <source>
        <strain evidence="2">Female2</strain>
        <tissue evidence="2">Blood</tissue>
    </source>
</reference>
<evidence type="ECO:0000313" key="3">
    <source>
        <dbReference type="Proteomes" id="UP000812440"/>
    </source>
</evidence>
<evidence type="ECO:0000313" key="2">
    <source>
        <dbReference type="EMBL" id="KAG8441002.1"/>
    </source>
</evidence>
<keyword evidence="1" id="KW-0472">Membrane</keyword>
<feature type="transmembrane region" description="Helical" evidence="1">
    <location>
        <begin position="6"/>
        <end position="23"/>
    </location>
</feature>